<keyword evidence="5" id="KW-1185">Reference proteome</keyword>
<dbReference type="PROSITE" id="PS01317">
    <property type="entry name" value="SSRP"/>
    <property type="match status" value="1"/>
</dbReference>
<dbReference type="Proteomes" id="UP000286976">
    <property type="component" value="Unassembled WGS sequence"/>
</dbReference>
<comment type="similarity">
    <text evidence="3">Belongs to the SmpB family.</text>
</comment>
<dbReference type="Pfam" id="PF01668">
    <property type="entry name" value="SmpB"/>
    <property type="match status" value="1"/>
</dbReference>
<dbReference type="InterPro" id="IPR000037">
    <property type="entry name" value="SsrA-bd_prot"/>
</dbReference>
<evidence type="ECO:0000256" key="2">
    <source>
        <dbReference type="ARBA" id="ARBA00022884"/>
    </source>
</evidence>
<proteinExistence type="inferred from homology"/>
<dbReference type="PANTHER" id="PTHR30308:SF2">
    <property type="entry name" value="SSRA-BINDING PROTEIN"/>
    <property type="match status" value="1"/>
</dbReference>
<dbReference type="GO" id="GO:0005829">
    <property type="term" value="C:cytosol"/>
    <property type="evidence" value="ECO:0007669"/>
    <property type="project" value="TreeGrafter"/>
</dbReference>
<accession>A0A432X9C9</accession>
<organism evidence="4 5">
    <name type="scientific">Aliidiomarina taiwanensis</name>
    <dbReference type="NCBI Taxonomy" id="946228"/>
    <lineage>
        <taxon>Bacteria</taxon>
        <taxon>Pseudomonadati</taxon>
        <taxon>Pseudomonadota</taxon>
        <taxon>Gammaproteobacteria</taxon>
        <taxon>Alteromonadales</taxon>
        <taxon>Idiomarinaceae</taxon>
        <taxon>Aliidiomarina</taxon>
    </lineage>
</organism>
<evidence type="ECO:0000313" key="5">
    <source>
        <dbReference type="Proteomes" id="UP000286976"/>
    </source>
</evidence>
<dbReference type="InterPro" id="IPR020081">
    <property type="entry name" value="SsrA-bd_prot_CS"/>
</dbReference>
<dbReference type="NCBIfam" id="TIGR00086">
    <property type="entry name" value="smpB"/>
    <property type="match status" value="1"/>
</dbReference>
<dbReference type="EMBL" id="PIPQ01000001">
    <property type="protein sequence ID" value="RUO43920.1"/>
    <property type="molecule type" value="Genomic_DNA"/>
</dbReference>
<comment type="function">
    <text evidence="3">Required for rescue of stalled ribosomes mediated by trans-translation. Binds to transfer-messenger RNA (tmRNA), required for stable association of tmRNA with ribosomes. tmRNA and SmpB together mimic tRNA shape, replacing the anticodon stem-loop with SmpB. tmRNA is encoded by the ssrA gene; the 2 termini fold to resemble tRNA(Ala) and it encodes a 'tag peptide', a short internal open reading frame. During trans-translation Ala-aminoacylated tmRNA acts like a tRNA, entering the A-site of stalled ribosomes, displacing the stalled mRNA. The ribosome then switches to translate the ORF on the tmRNA; the nascent peptide is terminated with the 'tag peptide' encoded by the tmRNA and targeted for degradation. The ribosome is freed to recommence translation, which seems to be the essential function of trans-translation.</text>
</comment>
<protein>
    <recommendedName>
        <fullName evidence="3">SsrA-binding protein</fullName>
    </recommendedName>
    <alternativeName>
        <fullName evidence="3">Small protein B</fullName>
    </alternativeName>
</protein>
<evidence type="ECO:0000256" key="3">
    <source>
        <dbReference type="HAMAP-Rule" id="MF_00023"/>
    </source>
</evidence>
<keyword evidence="1 3" id="KW-0963">Cytoplasm</keyword>
<keyword evidence="2 3" id="KW-0694">RNA-binding</keyword>
<gene>
    <name evidence="3" type="primary">smpB</name>
    <name evidence="4" type="ORF">CWE15_01680</name>
</gene>
<comment type="subcellular location">
    <subcellularLocation>
        <location evidence="3">Cytoplasm</location>
    </subcellularLocation>
    <text evidence="3">The tmRNA-SmpB complex associates with stalled 70S ribosomes.</text>
</comment>
<dbReference type="NCBIfam" id="NF003843">
    <property type="entry name" value="PRK05422.1"/>
    <property type="match status" value="1"/>
</dbReference>
<comment type="caution">
    <text evidence="4">The sequence shown here is derived from an EMBL/GenBank/DDBJ whole genome shotgun (WGS) entry which is preliminary data.</text>
</comment>
<dbReference type="OrthoDB" id="9805462at2"/>
<dbReference type="AlphaFoldDB" id="A0A432X9C9"/>
<evidence type="ECO:0000313" key="4">
    <source>
        <dbReference type="EMBL" id="RUO43920.1"/>
    </source>
</evidence>
<evidence type="ECO:0000256" key="1">
    <source>
        <dbReference type="ARBA" id="ARBA00022490"/>
    </source>
</evidence>
<reference evidence="4 5" key="1">
    <citation type="journal article" date="2011" name="Front. Microbiol.">
        <title>Genomic signatures of strain selection and enhancement in Bacillus atrophaeus var. globigii, a historical biowarfare simulant.</title>
        <authorList>
            <person name="Gibbons H.S."/>
            <person name="Broomall S.M."/>
            <person name="McNew L.A."/>
            <person name="Daligault H."/>
            <person name="Chapman C."/>
            <person name="Bruce D."/>
            <person name="Karavis M."/>
            <person name="Krepps M."/>
            <person name="McGregor P.A."/>
            <person name="Hong C."/>
            <person name="Park K.H."/>
            <person name="Akmal A."/>
            <person name="Feldman A."/>
            <person name="Lin J.S."/>
            <person name="Chang W.E."/>
            <person name="Higgs B.W."/>
            <person name="Demirev P."/>
            <person name="Lindquist J."/>
            <person name="Liem A."/>
            <person name="Fochler E."/>
            <person name="Read T.D."/>
            <person name="Tapia R."/>
            <person name="Johnson S."/>
            <person name="Bishop-Lilly K.A."/>
            <person name="Detter C."/>
            <person name="Han C."/>
            <person name="Sozhamannan S."/>
            <person name="Rosenzweig C.N."/>
            <person name="Skowronski E.W."/>
        </authorList>
    </citation>
    <scope>NUCLEOTIDE SEQUENCE [LARGE SCALE GENOMIC DNA]</scope>
    <source>
        <strain evidence="4 5">AIT1</strain>
    </source>
</reference>
<dbReference type="InterPro" id="IPR023620">
    <property type="entry name" value="SmpB"/>
</dbReference>
<name>A0A432X9C9_9GAMM</name>
<dbReference type="GO" id="GO:0070929">
    <property type="term" value="P:trans-translation"/>
    <property type="evidence" value="ECO:0007669"/>
    <property type="project" value="UniProtKB-UniRule"/>
</dbReference>
<dbReference type="GO" id="GO:0070930">
    <property type="term" value="P:trans-translation-dependent protein tagging"/>
    <property type="evidence" value="ECO:0007669"/>
    <property type="project" value="TreeGrafter"/>
</dbReference>
<dbReference type="SUPFAM" id="SSF74982">
    <property type="entry name" value="Small protein B (SmpB)"/>
    <property type="match status" value="1"/>
</dbReference>
<sequence>MKSKKSPPSTIALNKKARHEYFLEDKFEAGLELQGWEVKSIRQGKVNIADSYVILKDGEAFLLGSRIQPLHSASSHVINDPERTRRLLLKKRELNTLIGKSEREGYSIVATAMYWKKCWVKLEIHLAKGKKAHDKRDAIKDRDWAREKERMLKHKV</sequence>
<dbReference type="CDD" id="cd09294">
    <property type="entry name" value="SmpB"/>
    <property type="match status" value="1"/>
</dbReference>
<dbReference type="HAMAP" id="MF_00023">
    <property type="entry name" value="SmpB"/>
    <property type="match status" value="1"/>
</dbReference>
<dbReference type="Gene3D" id="2.40.280.10">
    <property type="match status" value="1"/>
</dbReference>
<dbReference type="PANTHER" id="PTHR30308">
    <property type="entry name" value="TMRNA-BINDING COMPONENT OF TRANS-TRANSLATION TAGGING COMPLEX"/>
    <property type="match status" value="1"/>
</dbReference>
<dbReference type="GO" id="GO:0003723">
    <property type="term" value="F:RNA binding"/>
    <property type="evidence" value="ECO:0007669"/>
    <property type="project" value="UniProtKB-UniRule"/>
</dbReference>
<dbReference type="RefSeq" id="WP_126756314.1">
    <property type="nucleotide sequence ID" value="NZ_PIPQ01000001.1"/>
</dbReference>